<dbReference type="EMBL" id="SRLO01000165">
    <property type="protein sequence ID" value="TNN70264.1"/>
    <property type="molecule type" value="Genomic_DNA"/>
</dbReference>
<evidence type="ECO:0000313" key="2">
    <source>
        <dbReference type="Proteomes" id="UP000314294"/>
    </source>
</evidence>
<name>A0A4Z2HZ32_9TELE</name>
<dbReference type="AlphaFoldDB" id="A0A4Z2HZ32"/>
<organism evidence="1 2">
    <name type="scientific">Liparis tanakae</name>
    <name type="common">Tanaka's snailfish</name>
    <dbReference type="NCBI Taxonomy" id="230148"/>
    <lineage>
        <taxon>Eukaryota</taxon>
        <taxon>Metazoa</taxon>
        <taxon>Chordata</taxon>
        <taxon>Craniata</taxon>
        <taxon>Vertebrata</taxon>
        <taxon>Euteleostomi</taxon>
        <taxon>Actinopterygii</taxon>
        <taxon>Neopterygii</taxon>
        <taxon>Teleostei</taxon>
        <taxon>Neoteleostei</taxon>
        <taxon>Acanthomorphata</taxon>
        <taxon>Eupercaria</taxon>
        <taxon>Perciformes</taxon>
        <taxon>Cottioidei</taxon>
        <taxon>Cottales</taxon>
        <taxon>Liparidae</taxon>
        <taxon>Liparis</taxon>
    </lineage>
</organism>
<sequence length="198" mass="21950">MPASAPKREFTRQSCRLMQSASLIVNGMSDTHLALSESSVSLDCRLGSFQTSDSGEYHCAATPWYLSASTGVWTQAGELTSSRIFLTVRFAVWESLKLPLLYGVVASIEPRQNVTEDVQKRGSRSRWRRLSARERLSLAPAVGADLLSGEPTGPRSRLFRTRVGVFSLVLGLVCAHCCCRNTIHTPRSRNKLMELEMD</sequence>
<proteinExistence type="predicted"/>
<comment type="caution">
    <text evidence="1">The sequence shown here is derived from an EMBL/GenBank/DDBJ whole genome shotgun (WGS) entry which is preliminary data.</text>
</comment>
<dbReference type="OrthoDB" id="9873136at2759"/>
<gene>
    <name evidence="1" type="primary">PTGFRN</name>
    <name evidence="1" type="ORF">EYF80_019478</name>
</gene>
<evidence type="ECO:0000313" key="1">
    <source>
        <dbReference type="EMBL" id="TNN70264.1"/>
    </source>
</evidence>
<keyword evidence="2" id="KW-1185">Reference proteome</keyword>
<dbReference type="Proteomes" id="UP000314294">
    <property type="component" value="Unassembled WGS sequence"/>
</dbReference>
<protein>
    <submittedName>
        <fullName evidence="1">Prostaglandin F2 receptor negative regulator</fullName>
    </submittedName>
</protein>
<accession>A0A4Z2HZ32</accession>
<reference evidence="1 2" key="1">
    <citation type="submission" date="2019-03" db="EMBL/GenBank/DDBJ databases">
        <title>First draft genome of Liparis tanakae, snailfish: a comprehensive survey of snailfish specific genes.</title>
        <authorList>
            <person name="Kim W."/>
            <person name="Song I."/>
            <person name="Jeong J.-H."/>
            <person name="Kim D."/>
            <person name="Kim S."/>
            <person name="Ryu S."/>
            <person name="Song J.Y."/>
            <person name="Lee S.K."/>
        </authorList>
    </citation>
    <scope>NUCLEOTIDE SEQUENCE [LARGE SCALE GENOMIC DNA]</scope>
    <source>
        <tissue evidence="1">Muscle</tissue>
    </source>
</reference>
<keyword evidence="1" id="KW-0675">Receptor</keyword>